<comment type="cofactor">
    <cofactor evidence="1">
        <name>FAD</name>
        <dbReference type="ChEBI" id="CHEBI:57692"/>
    </cofactor>
</comment>
<evidence type="ECO:0000256" key="1">
    <source>
        <dbReference type="ARBA" id="ARBA00001974"/>
    </source>
</evidence>
<dbReference type="PANTHER" id="PTHR43400">
    <property type="entry name" value="FUMARATE REDUCTASE"/>
    <property type="match status" value="1"/>
</dbReference>
<accession>A0ABN6MCG4</accession>
<dbReference type="Proteomes" id="UP001320544">
    <property type="component" value="Chromosome"/>
</dbReference>
<dbReference type="InterPro" id="IPR006311">
    <property type="entry name" value="TAT_signal"/>
</dbReference>
<dbReference type="PROSITE" id="PS51318">
    <property type="entry name" value="TAT"/>
    <property type="match status" value="1"/>
</dbReference>
<keyword evidence="2" id="KW-0285">Flavoprotein</keyword>
<evidence type="ECO:0000313" key="6">
    <source>
        <dbReference type="EMBL" id="BDE94898.1"/>
    </source>
</evidence>
<evidence type="ECO:0000256" key="4">
    <source>
        <dbReference type="ARBA" id="ARBA00023002"/>
    </source>
</evidence>
<dbReference type="SUPFAM" id="SSF51905">
    <property type="entry name" value="FAD/NAD(P)-binding domain"/>
    <property type="match status" value="1"/>
</dbReference>
<dbReference type="NCBIfam" id="TIGR01409">
    <property type="entry name" value="TAT_signal_seq"/>
    <property type="match status" value="1"/>
</dbReference>
<dbReference type="EMBL" id="AP025564">
    <property type="protein sequence ID" value="BDE94898.1"/>
    <property type="molecule type" value="Genomic_DNA"/>
</dbReference>
<evidence type="ECO:0000313" key="7">
    <source>
        <dbReference type="Proteomes" id="UP001320544"/>
    </source>
</evidence>
<dbReference type="InterPro" id="IPR027477">
    <property type="entry name" value="Succ_DH/fumarate_Rdtase_cat_sf"/>
</dbReference>
<dbReference type="InterPro" id="IPR003953">
    <property type="entry name" value="FAD-dep_OxRdtase_2_FAD-bd"/>
</dbReference>
<feature type="domain" description="FAD-dependent oxidoreductase 2 FAD-binding" evidence="5">
    <location>
        <begin position="55"/>
        <end position="481"/>
    </location>
</feature>
<keyword evidence="4" id="KW-0560">Oxidoreductase</keyword>
<dbReference type="Gene3D" id="3.50.50.60">
    <property type="entry name" value="FAD/NAD(P)-binding domain"/>
    <property type="match status" value="1"/>
</dbReference>
<proteinExistence type="predicted"/>
<reference evidence="6 7" key="1">
    <citation type="submission" date="2022-01" db="EMBL/GenBank/DDBJ databases">
        <title>Novel bile acid biosynthetic pathways are enriched in the microbiome of centenarians.</title>
        <authorList>
            <person name="Sato Y."/>
            <person name="Atarashi K."/>
            <person name="Plichta R.D."/>
            <person name="Arai Y."/>
            <person name="Sasajima S."/>
            <person name="Kearney M.S."/>
            <person name="Suda W."/>
            <person name="Takeshita K."/>
            <person name="Sasaki T."/>
            <person name="Okamoto S."/>
            <person name="Skelly N.A."/>
            <person name="Okamura Y."/>
            <person name="Vlamakis H."/>
            <person name="Li Y."/>
            <person name="Tanoue T."/>
            <person name="Takei H."/>
            <person name="Nittono H."/>
            <person name="Narushima S."/>
            <person name="Irie J."/>
            <person name="Itoh H."/>
            <person name="Moriya K."/>
            <person name="Sugiura Y."/>
            <person name="Suematsu M."/>
            <person name="Moritoki N."/>
            <person name="Shibata S."/>
            <person name="Littman R.D."/>
            <person name="Fischbach A.M."/>
            <person name="Uwamino Y."/>
            <person name="Inoue T."/>
            <person name="Honda A."/>
            <person name="Hattori M."/>
            <person name="Murai T."/>
            <person name="Xavier J.R."/>
            <person name="Hirose N."/>
            <person name="Honda K."/>
        </authorList>
    </citation>
    <scope>NUCLEOTIDE SEQUENCE [LARGE SCALE GENOMIC DNA]</scope>
    <source>
        <strain evidence="6 7">CE91-St30</strain>
    </source>
</reference>
<dbReference type="InterPro" id="IPR050315">
    <property type="entry name" value="FAD-oxidoreductase_2"/>
</dbReference>
<keyword evidence="7" id="KW-1185">Reference proteome</keyword>
<gene>
    <name evidence="6" type="ORF">CE91St30_02310</name>
</gene>
<evidence type="ECO:0000259" key="5">
    <source>
        <dbReference type="Pfam" id="PF00890"/>
    </source>
</evidence>
<evidence type="ECO:0000256" key="3">
    <source>
        <dbReference type="ARBA" id="ARBA00022827"/>
    </source>
</evidence>
<protein>
    <recommendedName>
        <fullName evidence="5">FAD-dependent oxidoreductase 2 FAD-binding domain-containing protein</fullName>
    </recommendedName>
</protein>
<keyword evidence="3" id="KW-0274">FAD</keyword>
<evidence type="ECO:0000256" key="2">
    <source>
        <dbReference type="ARBA" id="ARBA00022630"/>
    </source>
</evidence>
<dbReference type="InterPro" id="IPR036188">
    <property type="entry name" value="FAD/NAD-bd_sf"/>
</dbReference>
<organism evidence="6 7">
    <name type="scientific">Raoultibacter timonensis</name>
    <dbReference type="NCBI Taxonomy" id="1907662"/>
    <lineage>
        <taxon>Bacteria</taxon>
        <taxon>Bacillati</taxon>
        <taxon>Actinomycetota</taxon>
        <taxon>Coriobacteriia</taxon>
        <taxon>Eggerthellales</taxon>
        <taxon>Eggerthellaceae</taxon>
        <taxon>Raoultibacter</taxon>
    </lineage>
</organism>
<dbReference type="SUPFAM" id="SSF56425">
    <property type="entry name" value="Succinate dehydrogenase/fumarate reductase flavoprotein, catalytic domain"/>
    <property type="match status" value="1"/>
</dbReference>
<dbReference type="PANTHER" id="PTHR43400:SF10">
    <property type="entry name" value="3-OXOSTEROID 1-DEHYDROGENASE"/>
    <property type="match status" value="1"/>
</dbReference>
<dbReference type="Gene3D" id="3.90.700.10">
    <property type="entry name" value="Succinate dehydrogenase/fumarate reductase flavoprotein, catalytic domain"/>
    <property type="match status" value="1"/>
</dbReference>
<name>A0ABN6MCG4_9ACTN</name>
<dbReference type="InterPro" id="IPR019546">
    <property type="entry name" value="TAT_signal_bac_arc"/>
</dbReference>
<sequence length="526" mass="55695">MESTMELNRRDFIKGGIAVGGLAAMAGLAGCGSGQASASASTGTGVPEQWDDEADIIAIGAGGAGLAAGIEAQTQGVSIIICESQAMVGGNSAICNGGIAIPGSPLQAELGIDDSPDQMFEDLCAWFATDYDEGYVRMLCDLNGGDMYDWLTSMGVVFEASGLLQSNGHSRPREHHVTPGELINTLNQNAQAAGADIRLNTLVTRIIQNPETKRILGVEIEQNGSTQYLKAKKAVLLCSGGYGRNKTMLNEWNFGPAVEDMTVFNGSLGQLGQGITMAMALGADPRHLSYCGMLTVQNPDGQTGDACAMYHQGAVLVNLEGERFVNEAQGYTNVWSELLLQPENICWQVWDEPIAEACSENESGYYSMSKIIETGLMVQADTLEDLAAQMGIPADAFVATMNQYNADIEGTGVDSAFGRAHLSGTGAAPVALTTPPYYAFKTTSVVSSTYGGLKRWQEDHLQAVDVFGNVIPGLYLAGNISDFCNMGIVPGTRRPINASGCSFGGSMSFGRKCVQEMAKLDNWDEA</sequence>
<dbReference type="Pfam" id="PF10518">
    <property type="entry name" value="TAT_signal"/>
    <property type="match status" value="1"/>
</dbReference>
<dbReference type="Pfam" id="PF00890">
    <property type="entry name" value="FAD_binding_2"/>
    <property type="match status" value="1"/>
</dbReference>